<dbReference type="Proteomes" id="UP001198830">
    <property type="component" value="Unassembled WGS sequence"/>
</dbReference>
<dbReference type="EMBL" id="JAJGNP010000033">
    <property type="protein sequence ID" value="MCC4234862.1"/>
    <property type="molecule type" value="Genomic_DNA"/>
</dbReference>
<evidence type="ECO:0000259" key="1">
    <source>
        <dbReference type="PROSITE" id="PS50991"/>
    </source>
</evidence>
<accession>A0ABS8H8K8</accession>
<proteinExistence type="predicted"/>
<name>A0ABS8H8K8_9SPHN</name>
<dbReference type="PANTHER" id="PTHR43778:SF2">
    <property type="entry name" value="PYRUVATE CARBOXYLASE, MITOCHONDRIAL"/>
    <property type="match status" value="1"/>
</dbReference>
<dbReference type="RefSeq" id="WP_228228180.1">
    <property type="nucleotide sequence ID" value="NZ_JAJGNP010000033.1"/>
</dbReference>
<feature type="domain" description="Pyruvate carboxyltransferase" evidence="1">
    <location>
        <begin position="1"/>
        <end position="99"/>
    </location>
</feature>
<dbReference type="PANTHER" id="PTHR43778">
    <property type="entry name" value="PYRUVATE CARBOXYLASE"/>
    <property type="match status" value="1"/>
</dbReference>
<dbReference type="InterPro" id="IPR013785">
    <property type="entry name" value="Aldolase_TIM"/>
</dbReference>
<dbReference type="Gene3D" id="3.20.20.70">
    <property type="entry name" value="Aldolase class I"/>
    <property type="match status" value="1"/>
</dbReference>
<sequence length="99" mass="10473">MKYSLNYYAGIASDLKKAGCQVLAIKNMAGLIRPPAARALIAALRDVTDLPIHLHTHDTSGIAGATLIATAEAGVDAIDVATDDSPAWDRWSKRCATQP</sequence>
<dbReference type="InterPro" id="IPR000891">
    <property type="entry name" value="PYR_CT"/>
</dbReference>
<dbReference type="InterPro" id="IPR055268">
    <property type="entry name" value="PCB-like"/>
</dbReference>
<dbReference type="Pfam" id="PF00682">
    <property type="entry name" value="HMGL-like"/>
    <property type="match status" value="1"/>
</dbReference>
<gene>
    <name evidence="2" type="ORF">LL253_19505</name>
</gene>
<reference evidence="2 3" key="1">
    <citation type="submission" date="2021-10" db="EMBL/GenBank/DDBJ databases">
        <title>The diversity and Nitrogen Metabolism of Culturable Nitrate-Utilizing Bacteria Within the Oxygen Minimum Zone of the Changjiang (Yangtze River)Estuary.</title>
        <authorList>
            <person name="Zhang D."/>
            <person name="Zheng J."/>
            <person name="Liu S."/>
            <person name="He W."/>
        </authorList>
    </citation>
    <scope>NUCLEOTIDE SEQUENCE [LARGE SCALE GENOMIC DNA]</scope>
    <source>
        <strain evidence="2 3">FXH275-2</strain>
    </source>
</reference>
<protein>
    <recommendedName>
        <fullName evidence="1">Pyruvate carboxyltransferase domain-containing protein</fullName>
    </recommendedName>
</protein>
<evidence type="ECO:0000313" key="3">
    <source>
        <dbReference type="Proteomes" id="UP001198830"/>
    </source>
</evidence>
<keyword evidence="3" id="KW-1185">Reference proteome</keyword>
<comment type="caution">
    <text evidence="2">The sequence shown here is derived from an EMBL/GenBank/DDBJ whole genome shotgun (WGS) entry which is preliminary data.</text>
</comment>
<organism evidence="2 3">
    <name type="scientific">Sphingobium soli</name>
    <dbReference type="NCBI Taxonomy" id="1591116"/>
    <lineage>
        <taxon>Bacteria</taxon>
        <taxon>Pseudomonadati</taxon>
        <taxon>Pseudomonadota</taxon>
        <taxon>Alphaproteobacteria</taxon>
        <taxon>Sphingomonadales</taxon>
        <taxon>Sphingomonadaceae</taxon>
        <taxon>Sphingobium</taxon>
    </lineage>
</organism>
<dbReference type="PROSITE" id="PS50991">
    <property type="entry name" value="PYR_CT"/>
    <property type="match status" value="1"/>
</dbReference>
<evidence type="ECO:0000313" key="2">
    <source>
        <dbReference type="EMBL" id="MCC4234862.1"/>
    </source>
</evidence>
<dbReference type="SUPFAM" id="SSF51569">
    <property type="entry name" value="Aldolase"/>
    <property type="match status" value="1"/>
</dbReference>